<accession>A0A255G103</accession>
<dbReference type="OrthoDB" id="5188303at2"/>
<gene>
    <name evidence="3" type="ORF">CGZ94_18360</name>
</gene>
<dbReference type="AlphaFoldDB" id="A0A255G103"/>
<evidence type="ECO:0000313" key="4">
    <source>
        <dbReference type="Proteomes" id="UP000215896"/>
    </source>
</evidence>
<dbReference type="Pfam" id="PF07179">
    <property type="entry name" value="SseB"/>
    <property type="match status" value="1"/>
</dbReference>
<evidence type="ECO:0000256" key="1">
    <source>
        <dbReference type="SAM" id="MobiDB-lite"/>
    </source>
</evidence>
<evidence type="ECO:0000313" key="3">
    <source>
        <dbReference type="EMBL" id="OYO09618.1"/>
    </source>
</evidence>
<feature type="domain" description="SseB protein N-terminal" evidence="2">
    <location>
        <begin position="35"/>
        <end position="152"/>
    </location>
</feature>
<name>A0A255G103_9ACTN</name>
<sequence>MTADDQTSGTGRDLGGYSERYASDDGAADQGVRHAMGVAEETGDGTDYLTAVVALCGARLLVPLLATGDETMSPDPGRQAEMAAVLLRHPERGTAMLAFSGIDALQLWNAKARPVPATLDVVAQTAQQSGAGTLLIDFAGPHPLVIDGEVLANLAESRRLVRLPDGFGWIATGS</sequence>
<keyword evidence="4" id="KW-1185">Reference proteome</keyword>
<organism evidence="3 4">
    <name type="scientific">Enemella evansiae</name>
    <dbReference type="NCBI Taxonomy" id="2016499"/>
    <lineage>
        <taxon>Bacteria</taxon>
        <taxon>Bacillati</taxon>
        <taxon>Actinomycetota</taxon>
        <taxon>Actinomycetes</taxon>
        <taxon>Propionibacteriales</taxon>
        <taxon>Propionibacteriaceae</taxon>
        <taxon>Enemella</taxon>
    </lineage>
</organism>
<dbReference type="InterPro" id="IPR009839">
    <property type="entry name" value="SseB_N"/>
</dbReference>
<dbReference type="Proteomes" id="UP000215896">
    <property type="component" value="Unassembled WGS sequence"/>
</dbReference>
<feature type="region of interest" description="Disordered" evidence="1">
    <location>
        <begin position="1"/>
        <end position="28"/>
    </location>
</feature>
<proteinExistence type="predicted"/>
<reference evidence="3 4" key="1">
    <citation type="submission" date="2017-07" db="EMBL/GenBank/DDBJ databases">
        <title>Draft whole genome sequences of clinical Proprionibacteriaceae strains.</title>
        <authorList>
            <person name="Bernier A.-M."/>
            <person name="Bernard K."/>
            <person name="Domingo M.-C."/>
        </authorList>
    </citation>
    <scope>NUCLEOTIDE SEQUENCE [LARGE SCALE GENOMIC DNA]</scope>
    <source>
        <strain evidence="3 4">NML 030167</strain>
    </source>
</reference>
<dbReference type="RefSeq" id="WP_094356212.1">
    <property type="nucleotide sequence ID" value="NZ_NMVK01000006.1"/>
</dbReference>
<evidence type="ECO:0000259" key="2">
    <source>
        <dbReference type="Pfam" id="PF07179"/>
    </source>
</evidence>
<protein>
    <submittedName>
        <fullName evidence="3">Exosortase</fullName>
    </submittedName>
</protein>
<feature type="compositionally biased region" description="Polar residues" evidence="1">
    <location>
        <begin position="1"/>
        <end position="10"/>
    </location>
</feature>
<comment type="caution">
    <text evidence="3">The sequence shown here is derived from an EMBL/GenBank/DDBJ whole genome shotgun (WGS) entry which is preliminary data.</text>
</comment>
<dbReference type="EMBL" id="NMVO01000017">
    <property type="protein sequence ID" value="OYO09618.1"/>
    <property type="molecule type" value="Genomic_DNA"/>
</dbReference>